<evidence type="ECO:0000313" key="1">
    <source>
        <dbReference type="EMBL" id="JAD49268.1"/>
    </source>
</evidence>
<dbReference type="EMBL" id="GBRH01248627">
    <property type="protein sequence ID" value="JAD49268.1"/>
    <property type="molecule type" value="Transcribed_RNA"/>
</dbReference>
<reference evidence="1" key="1">
    <citation type="submission" date="2014-09" db="EMBL/GenBank/DDBJ databases">
        <authorList>
            <person name="Magalhaes I.L.F."/>
            <person name="Oliveira U."/>
            <person name="Santos F.R."/>
            <person name="Vidigal T.H.D.A."/>
            <person name="Brescovit A.D."/>
            <person name="Santos A.J."/>
        </authorList>
    </citation>
    <scope>NUCLEOTIDE SEQUENCE</scope>
    <source>
        <tissue evidence="1">Shoot tissue taken approximately 20 cm above the soil surface</tissue>
    </source>
</reference>
<reference evidence="1" key="2">
    <citation type="journal article" date="2015" name="Data Brief">
        <title>Shoot transcriptome of the giant reed, Arundo donax.</title>
        <authorList>
            <person name="Barrero R.A."/>
            <person name="Guerrero F.D."/>
            <person name="Moolhuijzen P."/>
            <person name="Goolsby J.A."/>
            <person name="Tidwell J."/>
            <person name="Bellgard S.E."/>
            <person name="Bellgard M.I."/>
        </authorList>
    </citation>
    <scope>NUCLEOTIDE SEQUENCE</scope>
    <source>
        <tissue evidence="1">Shoot tissue taken approximately 20 cm above the soil surface</tissue>
    </source>
</reference>
<accession>A0A0A9AHC7</accession>
<proteinExistence type="predicted"/>
<sequence length="9" mass="867">MSGLQASSS</sequence>
<name>A0A0A9AHC7_ARUDO</name>
<organism evidence="1">
    <name type="scientific">Arundo donax</name>
    <name type="common">Giant reed</name>
    <name type="synonym">Donax arundinaceus</name>
    <dbReference type="NCBI Taxonomy" id="35708"/>
    <lineage>
        <taxon>Eukaryota</taxon>
        <taxon>Viridiplantae</taxon>
        <taxon>Streptophyta</taxon>
        <taxon>Embryophyta</taxon>
        <taxon>Tracheophyta</taxon>
        <taxon>Spermatophyta</taxon>
        <taxon>Magnoliopsida</taxon>
        <taxon>Liliopsida</taxon>
        <taxon>Poales</taxon>
        <taxon>Poaceae</taxon>
        <taxon>PACMAD clade</taxon>
        <taxon>Arundinoideae</taxon>
        <taxon>Arundineae</taxon>
        <taxon>Arundo</taxon>
    </lineage>
</organism>
<protein>
    <submittedName>
        <fullName evidence="1">Uncharacterized protein</fullName>
    </submittedName>
</protein>